<evidence type="ECO:0000256" key="4">
    <source>
        <dbReference type="ARBA" id="ARBA00022982"/>
    </source>
</evidence>
<dbReference type="PRINTS" id="PR00604">
    <property type="entry name" value="CYTCHRMECIAB"/>
</dbReference>
<organism evidence="8 9">
    <name type="scientific">Kangsaoukella pontilimi</name>
    <dbReference type="NCBI Taxonomy" id="2691042"/>
    <lineage>
        <taxon>Bacteria</taxon>
        <taxon>Pseudomonadati</taxon>
        <taxon>Pseudomonadota</taxon>
        <taxon>Alphaproteobacteria</taxon>
        <taxon>Rhodobacterales</taxon>
        <taxon>Paracoccaceae</taxon>
        <taxon>Kangsaoukella</taxon>
    </lineage>
</organism>
<comment type="caution">
    <text evidence="8">The sequence shown here is derived from an EMBL/GenBank/DDBJ whole genome shotgun (WGS) entry which is preliminary data.</text>
</comment>
<evidence type="ECO:0000256" key="2">
    <source>
        <dbReference type="ARBA" id="ARBA00022617"/>
    </source>
</evidence>
<name>A0A7C9IIT0_9RHOB</name>
<sequence>MFDTMTMTKIIGGFCGTFLVFLLGGFVAEFIYHPAHGDDHHQAYTIETGDDGAEEEVVEVDFAEVYAAADAGAGERLWRQCSACHKLEDGANGTGPHLYGVVGRDVGSVPGYSYSGNLVAVADVWTPENLNGFLTNPGNYAPGTKMSYRGMGDIEDRANLIAYLDSVGG</sequence>
<evidence type="ECO:0000259" key="7">
    <source>
        <dbReference type="PROSITE" id="PS51007"/>
    </source>
</evidence>
<evidence type="ECO:0000313" key="9">
    <source>
        <dbReference type="Proteomes" id="UP000480350"/>
    </source>
</evidence>
<dbReference type="SUPFAM" id="SSF46626">
    <property type="entry name" value="Cytochrome c"/>
    <property type="match status" value="1"/>
</dbReference>
<dbReference type="InterPro" id="IPR036909">
    <property type="entry name" value="Cyt_c-like_dom_sf"/>
</dbReference>
<keyword evidence="1" id="KW-0813">Transport</keyword>
<keyword evidence="4" id="KW-0249">Electron transport</keyword>
<dbReference type="InterPro" id="IPR009056">
    <property type="entry name" value="Cyt_c-like_dom"/>
</dbReference>
<dbReference type="Proteomes" id="UP000480350">
    <property type="component" value="Unassembled WGS sequence"/>
</dbReference>
<proteinExistence type="predicted"/>
<dbReference type="GO" id="GO:0009055">
    <property type="term" value="F:electron transfer activity"/>
    <property type="evidence" value="ECO:0007669"/>
    <property type="project" value="InterPro"/>
</dbReference>
<dbReference type="RefSeq" id="WP_160764404.1">
    <property type="nucleotide sequence ID" value="NZ_WUPT01000002.1"/>
</dbReference>
<dbReference type="GO" id="GO:0046872">
    <property type="term" value="F:metal ion binding"/>
    <property type="evidence" value="ECO:0007669"/>
    <property type="project" value="UniProtKB-KW"/>
</dbReference>
<accession>A0A7C9IIT0</accession>
<dbReference type="GO" id="GO:0020037">
    <property type="term" value="F:heme binding"/>
    <property type="evidence" value="ECO:0007669"/>
    <property type="project" value="InterPro"/>
</dbReference>
<evidence type="ECO:0000256" key="1">
    <source>
        <dbReference type="ARBA" id="ARBA00022448"/>
    </source>
</evidence>
<evidence type="ECO:0000313" key="8">
    <source>
        <dbReference type="EMBL" id="MXQ08482.1"/>
    </source>
</evidence>
<keyword evidence="9" id="KW-1185">Reference proteome</keyword>
<evidence type="ECO:0000256" key="3">
    <source>
        <dbReference type="ARBA" id="ARBA00022723"/>
    </source>
</evidence>
<dbReference type="Gene3D" id="1.10.760.10">
    <property type="entry name" value="Cytochrome c-like domain"/>
    <property type="match status" value="1"/>
</dbReference>
<dbReference type="EMBL" id="WUPT01000002">
    <property type="protein sequence ID" value="MXQ08482.1"/>
    <property type="molecule type" value="Genomic_DNA"/>
</dbReference>
<protein>
    <submittedName>
        <fullName evidence="8">C-type cytochrome</fullName>
    </submittedName>
</protein>
<dbReference type="PANTHER" id="PTHR11961">
    <property type="entry name" value="CYTOCHROME C"/>
    <property type="match status" value="1"/>
</dbReference>
<dbReference type="Pfam" id="PF00034">
    <property type="entry name" value="Cytochrom_C"/>
    <property type="match status" value="1"/>
</dbReference>
<feature type="domain" description="Cytochrome c" evidence="7">
    <location>
        <begin position="69"/>
        <end position="168"/>
    </location>
</feature>
<evidence type="ECO:0000256" key="6">
    <source>
        <dbReference type="PROSITE-ProRule" id="PRU00433"/>
    </source>
</evidence>
<dbReference type="PROSITE" id="PS51007">
    <property type="entry name" value="CYTC"/>
    <property type="match status" value="1"/>
</dbReference>
<gene>
    <name evidence="8" type="ORF">GQ651_11555</name>
</gene>
<keyword evidence="2 6" id="KW-0349">Heme</keyword>
<evidence type="ECO:0000256" key="5">
    <source>
        <dbReference type="ARBA" id="ARBA00023004"/>
    </source>
</evidence>
<reference evidence="8 9" key="1">
    <citation type="submission" date="2019-12" db="EMBL/GenBank/DDBJ databases">
        <authorList>
            <person name="Lee S.D."/>
        </authorList>
    </citation>
    <scope>NUCLEOTIDE SEQUENCE [LARGE SCALE GENOMIC DNA]</scope>
    <source>
        <strain evidence="8 9">GH1-50</strain>
    </source>
</reference>
<reference evidence="8 9" key="2">
    <citation type="submission" date="2020-03" db="EMBL/GenBank/DDBJ databases">
        <title>Kangsaoukella pontilimi gen. nov., sp. nov., a new member of the family Rhodobacteraceae isolated from a tidal mudflat.</title>
        <authorList>
            <person name="Kim I.S."/>
        </authorList>
    </citation>
    <scope>NUCLEOTIDE SEQUENCE [LARGE SCALE GENOMIC DNA]</scope>
    <source>
        <strain evidence="8 9">GH1-50</strain>
    </source>
</reference>
<keyword evidence="5 6" id="KW-0408">Iron</keyword>
<dbReference type="InterPro" id="IPR002327">
    <property type="entry name" value="Cyt_c_1A/1B"/>
</dbReference>
<dbReference type="AlphaFoldDB" id="A0A7C9IIT0"/>
<keyword evidence="3 6" id="KW-0479">Metal-binding</keyword>